<dbReference type="SUPFAM" id="SSF102114">
    <property type="entry name" value="Radical SAM enzymes"/>
    <property type="match status" value="2"/>
</dbReference>
<evidence type="ECO:0000256" key="3">
    <source>
        <dbReference type="SAM" id="MobiDB-lite"/>
    </source>
</evidence>
<dbReference type="AlphaFoldDB" id="W6K4E7"/>
<dbReference type="InterPro" id="IPR058240">
    <property type="entry name" value="rSAM_sf"/>
</dbReference>
<reference evidence="4 5" key="1">
    <citation type="journal article" date="2013" name="ISME J.">
        <title>A metabolic model for members of the genus Tetrasphaera involved in enhanced biological phosphorus removal.</title>
        <authorList>
            <person name="Kristiansen R."/>
            <person name="Nguyen H.T.T."/>
            <person name="Saunders A.M."/>
            <person name="Nielsen J.L."/>
            <person name="Wimmer R."/>
            <person name="Le V.Q."/>
            <person name="McIlroy S.J."/>
            <person name="Petrovski S."/>
            <person name="Seviour R.J."/>
            <person name="Calteau A."/>
            <person name="Nielsen K.L."/>
            <person name="Nielsen P.H."/>
        </authorList>
    </citation>
    <scope>NUCLEOTIDE SEQUENCE [LARGE SCALE GENOMIC DNA]</scope>
    <source>
        <strain evidence="4 5">Ben110</strain>
    </source>
</reference>
<keyword evidence="2" id="KW-0411">Iron-sulfur</keyword>
<name>W6K4E7_9MICO</name>
<dbReference type="STRING" id="1193182.BN11_4930011"/>
<organism evidence="4 5">
    <name type="scientific">Nostocoides australiense Ben110</name>
    <dbReference type="NCBI Taxonomy" id="1193182"/>
    <lineage>
        <taxon>Bacteria</taxon>
        <taxon>Bacillati</taxon>
        <taxon>Actinomycetota</taxon>
        <taxon>Actinomycetes</taxon>
        <taxon>Micrococcales</taxon>
        <taxon>Intrasporangiaceae</taxon>
        <taxon>Nostocoides</taxon>
    </lineage>
</organism>
<dbReference type="Gene3D" id="3.20.20.70">
    <property type="entry name" value="Aldolase class I"/>
    <property type="match status" value="2"/>
</dbReference>
<gene>
    <name evidence="4" type="ORF">BN11_4930011</name>
</gene>
<feature type="compositionally biased region" description="Polar residues" evidence="3">
    <location>
        <begin position="438"/>
        <end position="447"/>
    </location>
</feature>
<dbReference type="InterPro" id="IPR013785">
    <property type="entry name" value="Aldolase_TIM"/>
</dbReference>
<dbReference type="GO" id="GO:0051539">
    <property type="term" value="F:4 iron, 4 sulfur cluster binding"/>
    <property type="evidence" value="ECO:0007669"/>
    <property type="project" value="UniProtKB-KW"/>
</dbReference>
<comment type="cofactor">
    <cofactor evidence="1">
        <name>[4Fe-4S] cluster</name>
        <dbReference type="ChEBI" id="CHEBI:49883"/>
    </cofactor>
</comment>
<proteinExistence type="predicted"/>
<keyword evidence="2" id="KW-0479">Metal-binding</keyword>
<dbReference type="GO" id="GO:0044689">
    <property type="term" value="F:7,8-didemethyl-8-hydroxy-5-deazariboflavin synthase activity"/>
    <property type="evidence" value="ECO:0007669"/>
    <property type="project" value="TreeGrafter"/>
</dbReference>
<sequence>MSQWSSSLASWRRPPRISSHRLAPIRAAATGTVATDSIPLTRLCRDRCGSCTFATAPRTLDAPYLSPEEVLAIASAGAGAGCHEALFTLVEATEDRYPVAREWISEHGYRKARHLETRTPIVGRDQGARSQARVSTLTRGMSRRTPWTVDYLAAMCSVVLEETGLLQHANAGALNESDLATLRPGSVSQGMMLERLPDLAARRGAAYKTPFRRHETFSASGRLAIPFSSPSALVTPGPRLPSAHLPGAVAEVLAGVRDGQRVEEEQMVTLLSARGPEVAAVAALADELRQTAVGDTVPYVVNRALEVHEGAHRVGEPIAEYLIRLKDAGLSSLPGTAAEILDDEVRAVLCPDKVTTQEWLDTHEVAHGVGLYGNVTMMFGSIERLEHVARHIVRNRDLQARTEASPRSSACLSSKWSRPAISNALPAGAPRGARRCSPTPSRASLITGSWRAPTPLGSSSDWPVPRNYCGRVSTTSATRSPTRTTAAPLVLRMDSRSFPTTSSSWRLTEGGRCESGPVSMSGYLNRSVRSKPLELGIS</sequence>
<evidence type="ECO:0000256" key="2">
    <source>
        <dbReference type="ARBA" id="ARBA00022485"/>
    </source>
</evidence>
<protein>
    <recommendedName>
        <fullName evidence="6">FO synthase</fullName>
    </recommendedName>
</protein>
<feature type="region of interest" description="Disordered" evidence="3">
    <location>
        <begin position="423"/>
        <end position="450"/>
    </location>
</feature>
<dbReference type="InterPro" id="IPR034405">
    <property type="entry name" value="F420"/>
</dbReference>
<keyword evidence="2" id="KW-0408">Iron</keyword>
<dbReference type="PANTHER" id="PTHR43076:SF1">
    <property type="entry name" value="LIPOYL SYNTHASE 2"/>
    <property type="match status" value="1"/>
</dbReference>
<accession>W6K4E7</accession>
<evidence type="ECO:0000313" key="4">
    <source>
        <dbReference type="EMBL" id="CCH74884.1"/>
    </source>
</evidence>
<evidence type="ECO:0008006" key="6">
    <source>
        <dbReference type="Google" id="ProtNLM"/>
    </source>
</evidence>
<keyword evidence="2" id="KW-0004">4Fe-4S</keyword>
<comment type="caution">
    <text evidence="4">The sequence shown here is derived from an EMBL/GenBank/DDBJ whole genome shotgun (WGS) entry which is preliminary data.</text>
</comment>
<dbReference type="PANTHER" id="PTHR43076">
    <property type="entry name" value="FO SYNTHASE (COFH)"/>
    <property type="match status" value="1"/>
</dbReference>
<keyword evidence="5" id="KW-1185">Reference proteome</keyword>
<evidence type="ECO:0000313" key="5">
    <source>
        <dbReference type="Proteomes" id="UP000035763"/>
    </source>
</evidence>
<evidence type="ECO:0000256" key="1">
    <source>
        <dbReference type="ARBA" id="ARBA00001966"/>
    </source>
</evidence>
<dbReference type="EMBL" id="CAJA01000438">
    <property type="protein sequence ID" value="CCH74884.1"/>
    <property type="molecule type" value="Genomic_DNA"/>
</dbReference>
<dbReference type="Proteomes" id="UP000035763">
    <property type="component" value="Unassembled WGS sequence"/>
</dbReference>